<evidence type="ECO:0000256" key="5">
    <source>
        <dbReference type="ARBA" id="ARBA00009759"/>
    </source>
</evidence>
<dbReference type="AlphaFoldDB" id="A0A158QEB0"/>
<dbReference type="GO" id="GO:0052834">
    <property type="term" value="F:inositol monophosphate phosphatase activity"/>
    <property type="evidence" value="ECO:0007669"/>
    <property type="project" value="UniProtKB-EC"/>
</dbReference>
<evidence type="ECO:0000256" key="8">
    <source>
        <dbReference type="ARBA" id="ARBA00022723"/>
    </source>
</evidence>
<keyword evidence="7" id="KW-0812">Transmembrane</keyword>
<organism evidence="17">
    <name type="scientific">Hymenolepis diminuta</name>
    <name type="common">Rat tapeworm</name>
    <dbReference type="NCBI Taxonomy" id="6216"/>
    <lineage>
        <taxon>Eukaryota</taxon>
        <taxon>Metazoa</taxon>
        <taxon>Spiralia</taxon>
        <taxon>Lophotrochozoa</taxon>
        <taxon>Platyhelminthes</taxon>
        <taxon>Cestoda</taxon>
        <taxon>Eucestoda</taxon>
        <taxon>Cyclophyllidea</taxon>
        <taxon>Hymenolepididae</taxon>
        <taxon>Hymenolepis</taxon>
    </lineage>
</organism>
<protein>
    <recommendedName>
        <fullName evidence="6">inositol-phosphate phosphatase</fullName>
        <ecNumber evidence="6">3.1.3.25</ecNumber>
    </recommendedName>
    <alternativeName>
        <fullName evidence="13">Myo-inositol monophosphatase A3</fullName>
    </alternativeName>
</protein>
<feature type="binding site" evidence="14">
    <location>
        <position position="182"/>
    </location>
    <ligand>
        <name>Mg(2+)</name>
        <dbReference type="ChEBI" id="CHEBI:18420"/>
        <label>1</label>
        <note>catalytic</note>
    </ligand>
</feature>
<name>A0A158QEB0_HYMDI</name>
<dbReference type="SUPFAM" id="SSF56655">
    <property type="entry name" value="Carbohydrate phosphatase"/>
    <property type="match status" value="1"/>
</dbReference>
<evidence type="ECO:0000256" key="10">
    <source>
        <dbReference type="ARBA" id="ARBA00022842"/>
    </source>
</evidence>
<dbReference type="STRING" id="6216.A0A158QEB0"/>
<dbReference type="Proteomes" id="UP000274504">
    <property type="component" value="Unassembled WGS sequence"/>
</dbReference>
<keyword evidence="11" id="KW-1133">Transmembrane helix</keyword>
<dbReference type="InterPro" id="IPR050725">
    <property type="entry name" value="CysQ/Inositol_MonoPase"/>
</dbReference>
<dbReference type="GO" id="GO:0005737">
    <property type="term" value="C:cytoplasm"/>
    <property type="evidence" value="ECO:0007669"/>
    <property type="project" value="UniProtKB-ARBA"/>
</dbReference>
<dbReference type="EC" id="3.1.3.25" evidence="6"/>
<accession>A0A158QEB0</accession>
<evidence type="ECO:0000256" key="3">
    <source>
        <dbReference type="ARBA" id="ARBA00004167"/>
    </source>
</evidence>
<dbReference type="OrthoDB" id="74460at2759"/>
<feature type="binding site" evidence="14">
    <location>
        <position position="129"/>
    </location>
    <ligand>
        <name>Mg(2+)</name>
        <dbReference type="ChEBI" id="CHEBI:18420"/>
        <label>1</label>
        <note>catalytic</note>
    </ligand>
</feature>
<evidence type="ECO:0000256" key="11">
    <source>
        <dbReference type="ARBA" id="ARBA00022989"/>
    </source>
</evidence>
<dbReference type="GO" id="GO:0016020">
    <property type="term" value="C:membrane"/>
    <property type="evidence" value="ECO:0007669"/>
    <property type="project" value="UniProtKB-SubCell"/>
</dbReference>
<evidence type="ECO:0000256" key="6">
    <source>
        <dbReference type="ARBA" id="ARBA00013106"/>
    </source>
</evidence>
<sequence>MQISLTNKGIFVLAVSGISLLLFLFSDNGRAGYEANPDVVSLRRVFVTMVTAVEEAGDAIKSMKCLKPLDFHKKPALLQLDRAGRGTKEEIVTEADLISNYVIVQRIKLLRPDFIALLSLSSQSQINSEERKMPQQSSMELAMKSILNEHQLIQRRKLLLSQLLEQDVFLHLRQISLWIDPLDATQEFSENLLNYVSVMGCASIHGEPMFGIVHFPFSNATYWSSLGGQLSENLRSLPKPIPRTPTTQNPLRILISRSHSMGDFSEKLRKAFGSTPVEIIAAGGSGYKMIELARGGADLYIHTGGARRWDVCGPSTILQARGGVVRTLKGDSITFNRLDHSDLDPGMGIFAAASRDLFDTWASTVSSLVDKFYSP</sequence>
<dbReference type="GO" id="GO:0046872">
    <property type="term" value="F:metal ion binding"/>
    <property type="evidence" value="ECO:0007669"/>
    <property type="project" value="UniProtKB-KW"/>
</dbReference>
<gene>
    <name evidence="15" type="ORF">HDID_LOCUS7112</name>
</gene>
<evidence type="ECO:0000313" key="16">
    <source>
        <dbReference type="Proteomes" id="UP000274504"/>
    </source>
</evidence>
<keyword evidence="9" id="KW-0378">Hydrolase</keyword>
<keyword evidence="8 14" id="KW-0479">Metal-binding</keyword>
<dbReference type="Pfam" id="PF00459">
    <property type="entry name" value="Inositol_P"/>
    <property type="match status" value="1"/>
</dbReference>
<dbReference type="GO" id="GO:0012505">
    <property type="term" value="C:endomembrane system"/>
    <property type="evidence" value="ECO:0007669"/>
    <property type="project" value="TreeGrafter"/>
</dbReference>
<dbReference type="Gene3D" id="3.40.190.80">
    <property type="match status" value="1"/>
</dbReference>
<reference evidence="17" key="1">
    <citation type="submission" date="2016-04" db="UniProtKB">
        <authorList>
            <consortium name="WormBaseParasite"/>
        </authorList>
    </citation>
    <scope>IDENTIFICATION</scope>
</reference>
<feature type="binding site" evidence="14">
    <location>
        <position position="310"/>
    </location>
    <ligand>
        <name>Mg(2+)</name>
        <dbReference type="ChEBI" id="CHEBI:18420"/>
        <label>1</label>
        <note>catalytic</note>
    </ligand>
</feature>
<dbReference type="PANTHER" id="PTHR43028">
    <property type="entry name" value="3'(2'),5'-BISPHOSPHATE NUCLEOTIDASE 1"/>
    <property type="match status" value="1"/>
</dbReference>
<proteinExistence type="inferred from homology"/>
<evidence type="ECO:0000256" key="9">
    <source>
        <dbReference type="ARBA" id="ARBA00022801"/>
    </source>
</evidence>
<evidence type="ECO:0000256" key="13">
    <source>
        <dbReference type="ARBA" id="ARBA00042119"/>
    </source>
</evidence>
<dbReference type="EMBL" id="UYSG01010905">
    <property type="protein sequence ID" value="VDL59430.1"/>
    <property type="molecule type" value="Genomic_DNA"/>
</dbReference>
<evidence type="ECO:0000256" key="14">
    <source>
        <dbReference type="PIRSR" id="PIRSR600760-2"/>
    </source>
</evidence>
<comment type="similarity">
    <text evidence="5">Belongs to the inositol monophosphatase superfamily.</text>
</comment>
<evidence type="ECO:0000256" key="1">
    <source>
        <dbReference type="ARBA" id="ARBA00001033"/>
    </source>
</evidence>
<comment type="pathway">
    <text evidence="4">Polyol metabolism; myo-inositol biosynthesis; myo-inositol from D-glucose 6-phosphate: step 2/2.</text>
</comment>
<evidence type="ECO:0000256" key="7">
    <source>
        <dbReference type="ARBA" id="ARBA00022692"/>
    </source>
</evidence>
<dbReference type="FunFam" id="3.30.540.10:FF:000012">
    <property type="entry name" value="Blast:Putative inositol monophosphatase 3"/>
    <property type="match status" value="1"/>
</dbReference>
<reference evidence="15 16" key="2">
    <citation type="submission" date="2018-11" db="EMBL/GenBank/DDBJ databases">
        <authorList>
            <consortium name="Pathogen Informatics"/>
        </authorList>
    </citation>
    <scope>NUCLEOTIDE SEQUENCE [LARGE SCALE GENOMIC DNA]</scope>
</reference>
<dbReference type="WBParaSite" id="HDID_0000711401-mRNA-1">
    <property type="protein sequence ID" value="HDID_0000711401-mRNA-1"/>
    <property type="gene ID" value="HDID_0000711401"/>
</dbReference>
<keyword evidence="10 14" id="KW-0460">Magnesium</keyword>
<keyword evidence="12" id="KW-0472">Membrane</keyword>
<evidence type="ECO:0000256" key="2">
    <source>
        <dbReference type="ARBA" id="ARBA00001946"/>
    </source>
</evidence>
<evidence type="ECO:0000313" key="17">
    <source>
        <dbReference type="WBParaSite" id="HDID_0000711401-mRNA-1"/>
    </source>
</evidence>
<evidence type="ECO:0000256" key="4">
    <source>
        <dbReference type="ARBA" id="ARBA00005152"/>
    </source>
</evidence>
<feature type="binding site" evidence="14">
    <location>
        <position position="183"/>
    </location>
    <ligand>
        <name>Mg(2+)</name>
        <dbReference type="ChEBI" id="CHEBI:18420"/>
        <label>1</label>
        <note>catalytic</note>
    </ligand>
</feature>
<dbReference type="PANTHER" id="PTHR43028:SF4">
    <property type="entry name" value="INOSITOL MONOPHOSPHATASE 3"/>
    <property type="match status" value="1"/>
</dbReference>
<feature type="binding site" evidence="14">
    <location>
        <position position="180"/>
    </location>
    <ligand>
        <name>Mg(2+)</name>
        <dbReference type="ChEBI" id="CHEBI:18420"/>
        <label>1</label>
        <note>catalytic</note>
    </ligand>
</feature>
<dbReference type="InterPro" id="IPR000760">
    <property type="entry name" value="Inositol_monophosphatase-like"/>
</dbReference>
<evidence type="ECO:0000313" key="15">
    <source>
        <dbReference type="EMBL" id="VDL59430.1"/>
    </source>
</evidence>
<comment type="subcellular location">
    <subcellularLocation>
        <location evidence="3">Membrane</location>
        <topology evidence="3">Single-pass membrane protein</topology>
    </subcellularLocation>
</comment>
<dbReference type="GO" id="GO:0008254">
    <property type="term" value="F:3'-nucleotidase activity"/>
    <property type="evidence" value="ECO:0007669"/>
    <property type="project" value="TreeGrafter"/>
</dbReference>
<evidence type="ECO:0000256" key="12">
    <source>
        <dbReference type="ARBA" id="ARBA00023136"/>
    </source>
</evidence>
<dbReference type="Gene3D" id="3.30.540.10">
    <property type="entry name" value="Fructose-1,6-Bisphosphatase, subunit A, domain 1"/>
    <property type="match status" value="1"/>
</dbReference>
<comment type="cofactor">
    <cofactor evidence="2 14">
        <name>Mg(2+)</name>
        <dbReference type="ChEBI" id="CHEBI:18420"/>
    </cofactor>
</comment>
<comment type="catalytic activity">
    <reaction evidence="1">
        <text>a myo-inositol phosphate + H2O = myo-inositol + phosphate</text>
        <dbReference type="Rhea" id="RHEA:24056"/>
        <dbReference type="ChEBI" id="CHEBI:15377"/>
        <dbReference type="ChEBI" id="CHEBI:17268"/>
        <dbReference type="ChEBI" id="CHEBI:43474"/>
        <dbReference type="ChEBI" id="CHEBI:84139"/>
        <dbReference type="EC" id="3.1.3.25"/>
    </reaction>
</comment>